<dbReference type="EMBL" id="CP002629">
    <property type="protein sequence ID" value="AEB09263.1"/>
    <property type="molecule type" value="Genomic_DNA"/>
</dbReference>
<evidence type="ECO:0000256" key="4">
    <source>
        <dbReference type="HAMAP-Rule" id="MF_00995"/>
    </source>
</evidence>
<accession>F2NJ91</accession>
<dbReference type="HOGENOM" id="CLU_059898_0_0_7"/>
<dbReference type="InterPro" id="IPR003773">
    <property type="entry name" value="Menaquinone_biosynth"/>
</dbReference>
<evidence type="ECO:0000313" key="6">
    <source>
        <dbReference type="Proteomes" id="UP000000483"/>
    </source>
</evidence>
<keyword evidence="6" id="KW-1185">Reference proteome</keyword>
<dbReference type="CDD" id="cd13634">
    <property type="entry name" value="PBP2_Sco4506"/>
    <property type="match status" value="1"/>
</dbReference>
<dbReference type="GO" id="GO:0016836">
    <property type="term" value="F:hydro-lyase activity"/>
    <property type="evidence" value="ECO:0007669"/>
    <property type="project" value="UniProtKB-UniRule"/>
</dbReference>
<reference evidence="5 6" key="1">
    <citation type="journal article" date="2011" name="Stand. Genomic Sci.">
        <title>Complete genome sequence of the acetate-degrading sulfate reducer Desulfobacca acetoxidans type strain (ASRB2).</title>
        <authorList>
            <person name="Goker M."/>
            <person name="Teshima H."/>
            <person name="Lapidus A."/>
            <person name="Nolan M."/>
            <person name="Lucas S."/>
            <person name="Hammon N."/>
            <person name="Deshpande S."/>
            <person name="Cheng J.F."/>
            <person name="Tapia R."/>
            <person name="Han C."/>
            <person name="Goodwin L."/>
            <person name="Pitluck S."/>
            <person name="Huntemann M."/>
            <person name="Liolios K."/>
            <person name="Ivanova N."/>
            <person name="Pagani I."/>
            <person name="Mavromatis K."/>
            <person name="Ovchinikova G."/>
            <person name="Pati A."/>
            <person name="Chen A."/>
            <person name="Palaniappan K."/>
            <person name="Land M."/>
            <person name="Hauser L."/>
            <person name="Brambilla E.M."/>
            <person name="Rohde M."/>
            <person name="Spring S."/>
            <person name="Detter J.C."/>
            <person name="Woyke T."/>
            <person name="Bristow J."/>
            <person name="Eisen J.A."/>
            <person name="Markowitz V."/>
            <person name="Hugenholtz P."/>
            <person name="Kyrpides N.C."/>
            <person name="Klenk H.P."/>
        </authorList>
    </citation>
    <scope>NUCLEOTIDE SEQUENCE [LARGE SCALE GENOMIC DNA]</scope>
    <source>
        <strain evidence="6">ATCC 700848 / DSM 11109 / ASRB2</strain>
    </source>
</reference>
<keyword evidence="2 4" id="KW-0474">Menaquinone biosynthesis</keyword>
<dbReference type="HAMAP" id="MF_00995">
    <property type="entry name" value="MqnA"/>
    <property type="match status" value="1"/>
</dbReference>
<reference evidence="6" key="2">
    <citation type="submission" date="2011-03" db="EMBL/GenBank/DDBJ databases">
        <title>The complete genome of Desulfobacca acetoxidans DSM 11109.</title>
        <authorList>
            <consortium name="US DOE Joint Genome Institute (JGI-PGF)"/>
            <person name="Lucas S."/>
            <person name="Copeland A."/>
            <person name="Lapidus A."/>
            <person name="Bruce D."/>
            <person name="Goodwin L."/>
            <person name="Pitluck S."/>
            <person name="Peters L."/>
            <person name="Kyrpides N."/>
            <person name="Mavromatis K."/>
            <person name="Ivanova N."/>
            <person name="Ovchinnikova G."/>
            <person name="Teshima H."/>
            <person name="Detter J.C."/>
            <person name="Han C."/>
            <person name="Land M."/>
            <person name="Hauser L."/>
            <person name="Markowitz V."/>
            <person name="Cheng J.-F."/>
            <person name="Hugenholtz P."/>
            <person name="Woyke T."/>
            <person name="Wu D."/>
            <person name="Spring S."/>
            <person name="Schueler E."/>
            <person name="Brambilla E."/>
            <person name="Klenk H.-P."/>
            <person name="Eisen J.A."/>
        </authorList>
    </citation>
    <scope>NUCLEOTIDE SEQUENCE [LARGE SCALE GENOMIC DNA]</scope>
    <source>
        <strain evidence="6">ATCC 700848 / DSM 11109 / ASRB2</strain>
    </source>
</reference>
<name>F2NJ91_DESAR</name>
<proteinExistence type="inferred from homology"/>
<dbReference type="STRING" id="880072.Desac_1407"/>
<sequence>MPDLPRLGRIRYINVLPIYYAIDRAICPNGFQVVSGTPAELNEQMRGGFLEVSAISSYEYGRRFRDYLLLPELSISTVGDVGSVLFFSRLPFQRLSGREVVLSAASATSAALVKVVLAELYGARPLCRTGAVTDQFADGVCGMLAIGDEALRLRARGIYPYFLDLGRAWHDLTGLPFVFGVWAARRDVWERQPDLVTYLHRTLVSSKLQGCNALSDICRQATAQVNLSEAELLDYFQKLKYDLDAGQQEGLTAFFRYLHRYGDLPEMPELRFIPGGQETAFPGPPPQLI</sequence>
<dbReference type="Proteomes" id="UP000000483">
    <property type="component" value="Chromosome"/>
</dbReference>
<dbReference type="PANTHER" id="PTHR37690">
    <property type="entry name" value="CHORISMATE DEHYDRATASE"/>
    <property type="match status" value="1"/>
</dbReference>
<evidence type="ECO:0000256" key="2">
    <source>
        <dbReference type="ARBA" id="ARBA00022428"/>
    </source>
</evidence>
<evidence type="ECO:0000256" key="1">
    <source>
        <dbReference type="ARBA" id="ARBA00004863"/>
    </source>
</evidence>
<dbReference type="EC" id="4.2.1.151" evidence="4"/>
<dbReference type="InterPro" id="IPR030868">
    <property type="entry name" value="MqnA"/>
</dbReference>
<dbReference type="UniPathway" id="UPA00079"/>
<dbReference type="SUPFAM" id="SSF53850">
    <property type="entry name" value="Periplasmic binding protein-like II"/>
    <property type="match status" value="1"/>
</dbReference>
<gene>
    <name evidence="4" type="primary">mqnA</name>
    <name evidence="5" type="ordered locus">Desac_1407</name>
</gene>
<comment type="pathway">
    <text evidence="1 4">Quinol/quinone metabolism; menaquinone biosynthesis.</text>
</comment>
<comment type="function">
    <text evidence="4">Catalyzes the dehydration of chorismate into 3-[(1-carboxyvinyl)oxy]benzoate, a step in the biosynthesis of menaquinone (MK, vitamin K2).</text>
</comment>
<comment type="catalytic activity">
    <reaction evidence="4">
        <text>chorismate = 3-[(1-carboxyvinyl)-oxy]benzoate + H2O</text>
        <dbReference type="Rhea" id="RHEA:40051"/>
        <dbReference type="ChEBI" id="CHEBI:15377"/>
        <dbReference type="ChEBI" id="CHEBI:29748"/>
        <dbReference type="ChEBI" id="CHEBI:76981"/>
        <dbReference type="EC" id="4.2.1.151"/>
    </reaction>
</comment>
<dbReference type="eggNOG" id="COG1427">
    <property type="taxonomic scope" value="Bacteria"/>
</dbReference>
<dbReference type="RefSeq" id="WP_013706375.1">
    <property type="nucleotide sequence ID" value="NC_015388.1"/>
</dbReference>
<dbReference type="GO" id="GO:0009234">
    <property type="term" value="P:menaquinone biosynthetic process"/>
    <property type="evidence" value="ECO:0007669"/>
    <property type="project" value="UniProtKB-UniRule"/>
</dbReference>
<dbReference type="PANTHER" id="PTHR37690:SF1">
    <property type="entry name" value="CHORISMATE DEHYDRATASE"/>
    <property type="match status" value="1"/>
</dbReference>
<dbReference type="Gene3D" id="3.40.190.10">
    <property type="entry name" value="Periplasmic binding protein-like II"/>
    <property type="match status" value="2"/>
</dbReference>
<evidence type="ECO:0000313" key="5">
    <source>
        <dbReference type="EMBL" id="AEB09263.1"/>
    </source>
</evidence>
<keyword evidence="3 4" id="KW-0456">Lyase</keyword>
<organism evidence="5 6">
    <name type="scientific">Desulfobacca acetoxidans (strain ATCC 700848 / DSM 11109 / ASRB2)</name>
    <dbReference type="NCBI Taxonomy" id="880072"/>
    <lineage>
        <taxon>Bacteria</taxon>
        <taxon>Pseudomonadati</taxon>
        <taxon>Thermodesulfobacteriota</taxon>
        <taxon>Desulfobaccia</taxon>
        <taxon>Desulfobaccales</taxon>
        <taxon>Desulfobaccaceae</taxon>
        <taxon>Desulfobacca</taxon>
    </lineage>
</organism>
<dbReference type="KEGG" id="dao:Desac_1407"/>
<comment type="similarity">
    <text evidence="4">Belongs to the MqnA/MqnD family. MqnA subfamily.</text>
</comment>
<protein>
    <recommendedName>
        <fullName evidence="4">Chorismate dehydratase</fullName>
        <ecNumber evidence="4">4.2.1.151</ecNumber>
    </recommendedName>
    <alternativeName>
        <fullName evidence="4">Menaquinone biosynthetic enzyme MqnA</fullName>
    </alternativeName>
</protein>
<dbReference type="Pfam" id="PF02621">
    <property type="entry name" value="VitK2_biosynth"/>
    <property type="match status" value="1"/>
</dbReference>
<dbReference type="AlphaFoldDB" id="F2NJ91"/>
<evidence type="ECO:0000256" key="3">
    <source>
        <dbReference type="ARBA" id="ARBA00023239"/>
    </source>
</evidence>